<evidence type="ECO:0000313" key="2">
    <source>
        <dbReference type="EMBL" id="KAG6587591.1"/>
    </source>
</evidence>
<comment type="caution">
    <text evidence="2">The sequence shown here is derived from an EMBL/GenBank/DDBJ whole genome shotgun (WGS) entry which is preliminary data.</text>
</comment>
<sequence>MRWTRRATLLRGWIGDISSVRKMWILTTFGILSLFGLFPLFCLLLLFKFTNYKEVKGRDSETAYTIYLHNLTSLKL</sequence>
<protein>
    <submittedName>
        <fullName evidence="2">Uncharacterized protein</fullName>
    </submittedName>
</protein>
<reference evidence="2 3" key="1">
    <citation type="journal article" date="2021" name="Hortic Res">
        <title>The domestication of Cucurbita argyrosperma as revealed by the genome of its wild relative.</title>
        <authorList>
            <person name="Barrera-Redondo J."/>
            <person name="Sanchez-de la Vega G."/>
            <person name="Aguirre-Liguori J.A."/>
            <person name="Castellanos-Morales G."/>
            <person name="Gutierrez-Guerrero Y.T."/>
            <person name="Aguirre-Dugua X."/>
            <person name="Aguirre-Planter E."/>
            <person name="Tenaillon M.I."/>
            <person name="Lira-Saade R."/>
            <person name="Eguiarte L.E."/>
        </authorList>
    </citation>
    <scope>NUCLEOTIDE SEQUENCE [LARGE SCALE GENOMIC DNA]</scope>
    <source>
        <strain evidence="2">JBR-2021</strain>
    </source>
</reference>
<keyword evidence="3" id="KW-1185">Reference proteome</keyword>
<evidence type="ECO:0000313" key="3">
    <source>
        <dbReference type="Proteomes" id="UP000685013"/>
    </source>
</evidence>
<dbReference type="EMBL" id="JAGKQH010000011">
    <property type="protein sequence ID" value="KAG6587591.1"/>
    <property type="molecule type" value="Genomic_DNA"/>
</dbReference>
<keyword evidence="1" id="KW-0472">Membrane</keyword>
<feature type="non-terminal residue" evidence="2">
    <location>
        <position position="1"/>
    </location>
</feature>
<proteinExistence type="predicted"/>
<organism evidence="2 3">
    <name type="scientific">Cucurbita argyrosperma subsp. sororia</name>
    <dbReference type="NCBI Taxonomy" id="37648"/>
    <lineage>
        <taxon>Eukaryota</taxon>
        <taxon>Viridiplantae</taxon>
        <taxon>Streptophyta</taxon>
        <taxon>Embryophyta</taxon>
        <taxon>Tracheophyta</taxon>
        <taxon>Spermatophyta</taxon>
        <taxon>Magnoliopsida</taxon>
        <taxon>eudicotyledons</taxon>
        <taxon>Gunneridae</taxon>
        <taxon>Pentapetalae</taxon>
        <taxon>rosids</taxon>
        <taxon>fabids</taxon>
        <taxon>Cucurbitales</taxon>
        <taxon>Cucurbitaceae</taxon>
        <taxon>Cucurbiteae</taxon>
        <taxon>Cucurbita</taxon>
    </lineage>
</organism>
<keyword evidence="1" id="KW-0812">Transmembrane</keyword>
<name>A0AAV6MVI1_9ROSI</name>
<keyword evidence="1" id="KW-1133">Transmembrane helix</keyword>
<accession>A0AAV6MVI1</accession>
<dbReference type="AlphaFoldDB" id="A0AAV6MVI1"/>
<gene>
    <name evidence="2" type="ORF">SDJN03_16156</name>
</gene>
<feature type="transmembrane region" description="Helical" evidence="1">
    <location>
        <begin position="23"/>
        <end position="47"/>
    </location>
</feature>
<evidence type="ECO:0000256" key="1">
    <source>
        <dbReference type="SAM" id="Phobius"/>
    </source>
</evidence>
<dbReference type="Proteomes" id="UP000685013">
    <property type="component" value="Chromosome 11"/>
</dbReference>